<reference evidence="3" key="1">
    <citation type="journal article" date="2019" name="Int. J. Syst. Evol. Microbiol.">
        <title>The Global Catalogue of Microorganisms (GCM) 10K type strain sequencing project: providing services to taxonomists for standard genome sequencing and annotation.</title>
        <authorList>
            <consortium name="The Broad Institute Genomics Platform"/>
            <consortium name="The Broad Institute Genome Sequencing Center for Infectious Disease"/>
            <person name="Wu L."/>
            <person name="Ma J."/>
        </authorList>
    </citation>
    <scope>NUCLEOTIDE SEQUENCE [LARGE SCALE GENOMIC DNA]</scope>
    <source>
        <strain evidence="3">NBRC 108730</strain>
    </source>
</reference>
<proteinExistence type="predicted"/>
<evidence type="ECO:0000313" key="2">
    <source>
        <dbReference type="EMBL" id="GMA86617.1"/>
    </source>
</evidence>
<feature type="domain" description="Band 7" evidence="1">
    <location>
        <begin position="52"/>
        <end position="121"/>
    </location>
</feature>
<protein>
    <recommendedName>
        <fullName evidence="1">Band 7 domain-containing protein</fullName>
    </recommendedName>
</protein>
<dbReference type="Pfam" id="PF01145">
    <property type="entry name" value="Band_7"/>
    <property type="match status" value="1"/>
</dbReference>
<sequence length="164" mass="16637">MISNDLREEIGTFQCARLQASCALVQSGQNASATGTAAAARAVTAAGQSTVNIRKIQDAINTSLAADLTTTLGGPFFTGVQFNLVKITLPTKVQDAINSAQAAFAAVSEAQAKVAQATAEANANSQRQKGYANCPACATIDSLKAIPPSVTTFAPGSGFAVTGK</sequence>
<comment type="caution">
    <text evidence="2">The sequence shown here is derived from an EMBL/GenBank/DDBJ whole genome shotgun (WGS) entry which is preliminary data.</text>
</comment>
<accession>A0ABQ6JFP7</accession>
<dbReference type="InterPro" id="IPR001107">
    <property type="entry name" value="Band_7"/>
</dbReference>
<dbReference type="Proteomes" id="UP001157017">
    <property type="component" value="Unassembled WGS sequence"/>
</dbReference>
<organism evidence="2 3">
    <name type="scientific">Angustibacter aerolatus</name>
    <dbReference type="NCBI Taxonomy" id="1162965"/>
    <lineage>
        <taxon>Bacteria</taxon>
        <taxon>Bacillati</taxon>
        <taxon>Actinomycetota</taxon>
        <taxon>Actinomycetes</taxon>
        <taxon>Kineosporiales</taxon>
        <taxon>Kineosporiaceae</taxon>
    </lineage>
</organism>
<evidence type="ECO:0000313" key="3">
    <source>
        <dbReference type="Proteomes" id="UP001157017"/>
    </source>
</evidence>
<keyword evidence="3" id="KW-1185">Reference proteome</keyword>
<gene>
    <name evidence="2" type="ORF">GCM10025868_18670</name>
</gene>
<evidence type="ECO:0000259" key="1">
    <source>
        <dbReference type="Pfam" id="PF01145"/>
    </source>
</evidence>
<dbReference type="EMBL" id="BSUZ01000001">
    <property type="protein sequence ID" value="GMA86617.1"/>
    <property type="molecule type" value="Genomic_DNA"/>
</dbReference>
<name>A0ABQ6JFP7_9ACTN</name>